<keyword evidence="1" id="KW-0472">Membrane</keyword>
<evidence type="ECO:0000313" key="2">
    <source>
        <dbReference type="Proteomes" id="UP000095287"/>
    </source>
</evidence>
<organism evidence="2 3">
    <name type="scientific">Steinernema glaseri</name>
    <dbReference type="NCBI Taxonomy" id="37863"/>
    <lineage>
        <taxon>Eukaryota</taxon>
        <taxon>Metazoa</taxon>
        <taxon>Ecdysozoa</taxon>
        <taxon>Nematoda</taxon>
        <taxon>Chromadorea</taxon>
        <taxon>Rhabditida</taxon>
        <taxon>Tylenchina</taxon>
        <taxon>Panagrolaimomorpha</taxon>
        <taxon>Strongyloidoidea</taxon>
        <taxon>Steinernematidae</taxon>
        <taxon>Steinernema</taxon>
    </lineage>
</organism>
<evidence type="ECO:0000313" key="3">
    <source>
        <dbReference type="WBParaSite" id="L893_g27262.t1"/>
    </source>
</evidence>
<reference evidence="3" key="1">
    <citation type="submission" date="2016-11" db="UniProtKB">
        <authorList>
            <consortium name="WormBaseParasite"/>
        </authorList>
    </citation>
    <scope>IDENTIFICATION</scope>
</reference>
<dbReference type="Proteomes" id="UP000095287">
    <property type="component" value="Unplaced"/>
</dbReference>
<keyword evidence="1" id="KW-0812">Transmembrane</keyword>
<name>A0A1I7ZL24_9BILA</name>
<dbReference type="AlphaFoldDB" id="A0A1I7ZL24"/>
<keyword evidence="2" id="KW-1185">Reference proteome</keyword>
<accession>A0A1I7ZL24</accession>
<dbReference type="WBParaSite" id="L893_g27262.t1">
    <property type="protein sequence ID" value="L893_g27262.t1"/>
    <property type="gene ID" value="L893_g27262"/>
</dbReference>
<feature type="transmembrane region" description="Helical" evidence="1">
    <location>
        <begin position="40"/>
        <end position="57"/>
    </location>
</feature>
<proteinExistence type="predicted"/>
<sequence>MKLSKILRVIVKDPSGGSVWKETSQLYLPKGGKKLSFKQNALIFIGLGICVYTYAQFQADFNPDSWWGKKYRQLSSDPFGFMLESKKEE</sequence>
<evidence type="ECO:0000256" key="1">
    <source>
        <dbReference type="SAM" id="Phobius"/>
    </source>
</evidence>
<keyword evidence="1" id="KW-1133">Transmembrane helix</keyword>
<protein>
    <submittedName>
        <fullName evidence="3">DUF5683 domain-containing protein</fullName>
    </submittedName>
</protein>